<evidence type="ECO:0000313" key="3">
    <source>
        <dbReference type="Proteomes" id="UP000239576"/>
    </source>
</evidence>
<protein>
    <submittedName>
        <fullName evidence="2">Peptidoglycan-binding protein</fullName>
    </submittedName>
</protein>
<sequence length="163" mass="18022">MSPLPHSECYLVLVTLYPSFHQPLLQVGSTDVEVIAIQKLLAHWSLYDSAADGIFSAQVEQALKTFQRRVFLPETGIVDALTWRSLYAGTPIDMPILQRGSQSKAVLLLQKALQADGQTAVVLNSTFDQHTEIAVQTFQRRKGLIVDGIVSNCTWLALSKVAR</sequence>
<evidence type="ECO:0000259" key="1">
    <source>
        <dbReference type="Pfam" id="PF01471"/>
    </source>
</evidence>
<dbReference type="AlphaFoldDB" id="A0A2T1E1D9"/>
<keyword evidence="3" id="KW-1185">Reference proteome</keyword>
<proteinExistence type="predicted"/>
<dbReference type="RefSeq" id="WP_106257953.1">
    <property type="nucleotide sequence ID" value="NZ_CAWNSW010000071.1"/>
</dbReference>
<reference evidence="2 3" key="2">
    <citation type="submission" date="2018-03" db="EMBL/GenBank/DDBJ databases">
        <title>The ancient ancestry and fast evolution of plastids.</title>
        <authorList>
            <person name="Moore K.R."/>
            <person name="Magnabosco C."/>
            <person name="Momper L."/>
            <person name="Gold D.A."/>
            <person name="Bosak T."/>
            <person name="Fournier G.P."/>
        </authorList>
    </citation>
    <scope>NUCLEOTIDE SEQUENCE [LARGE SCALE GENOMIC DNA]</scope>
    <source>
        <strain evidence="2 3">ULC18</strain>
    </source>
</reference>
<name>A0A2T1E1D9_9CYAN</name>
<gene>
    <name evidence="2" type="ORF">C7B82_19495</name>
</gene>
<dbReference type="InterPro" id="IPR036365">
    <property type="entry name" value="PGBD-like_sf"/>
</dbReference>
<dbReference type="SUPFAM" id="SSF47090">
    <property type="entry name" value="PGBD-like"/>
    <property type="match status" value="2"/>
</dbReference>
<evidence type="ECO:0000313" key="2">
    <source>
        <dbReference type="EMBL" id="PSB26537.1"/>
    </source>
</evidence>
<reference evidence="3" key="1">
    <citation type="submission" date="2018-02" db="EMBL/GenBank/DDBJ databases">
        <authorList>
            <person name="Moore K."/>
            <person name="Momper L."/>
        </authorList>
    </citation>
    <scope>NUCLEOTIDE SEQUENCE [LARGE SCALE GENOMIC DNA]</scope>
    <source>
        <strain evidence="3">ULC18</strain>
    </source>
</reference>
<dbReference type="InterPro" id="IPR036366">
    <property type="entry name" value="PGBDSf"/>
</dbReference>
<accession>A0A2T1E1D9</accession>
<dbReference type="InterPro" id="IPR002477">
    <property type="entry name" value="Peptidoglycan-bd-like"/>
</dbReference>
<organism evidence="2 3">
    <name type="scientific">Stenomitos frigidus ULC18</name>
    <dbReference type="NCBI Taxonomy" id="2107698"/>
    <lineage>
        <taxon>Bacteria</taxon>
        <taxon>Bacillati</taxon>
        <taxon>Cyanobacteriota</taxon>
        <taxon>Cyanophyceae</taxon>
        <taxon>Leptolyngbyales</taxon>
        <taxon>Leptolyngbyaceae</taxon>
        <taxon>Stenomitos</taxon>
    </lineage>
</organism>
<dbReference type="Pfam" id="PF01471">
    <property type="entry name" value="PG_binding_1"/>
    <property type="match status" value="2"/>
</dbReference>
<feature type="domain" description="Peptidoglycan binding-like" evidence="1">
    <location>
        <begin position="103"/>
        <end position="158"/>
    </location>
</feature>
<dbReference type="OrthoDB" id="511527at2"/>
<feature type="domain" description="Peptidoglycan binding-like" evidence="1">
    <location>
        <begin position="32"/>
        <end position="86"/>
    </location>
</feature>
<dbReference type="EMBL" id="PVWK01000104">
    <property type="protein sequence ID" value="PSB26537.1"/>
    <property type="molecule type" value="Genomic_DNA"/>
</dbReference>
<dbReference type="Proteomes" id="UP000239576">
    <property type="component" value="Unassembled WGS sequence"/>
</dbReference>
<comment type="caution">
    <text evidence="2">The sequence shown here is derived from an EMBL/GenBank/DDBJ whole genome shotgun (WGS) entry which is preliminary data.</text>
</comment>
<dbReference type="Gene3D" id="1.10.101.10">
    <property type="entry name" value="PGBD-like superfamily/PGBD"/>
    <property type="match status" value="2"/>
</dbReference>